<dbReference type="Pfam" id="PF19654">
    <property type="entry name" value="DUF6157"/>
    <property type="match status" value="1"/>
</dbReference>
<name>A0ABW1VGW4_9MICO</name>
<gene>
    <name evidence="1" type="ORF">ACFQB0_11870</name>
</gene>
<protein>
    <submittedName>
        <fullName evidence="1">DUF6157 family protein</fullName>
    </submittedName>
</protein>
<proteinExistence type="predicted"/>
<sequence length="143" mass="15288">MDRVDYVNTFIAVAEDCAAVAGTVPPEKAENPSIAARTCRMIAENPYGHTSGDVIFEVYADRAGIPDAERPEARAAYYGIGRACLRSSDLGKRYGWGIHADERGRIALVGVETEEYARLASGVAVAASGAPIVVTRAMRGSRR</sequence>
<dbReference type="Proteomes" id="UP001596306">
    <property type="component" value="Unassembled WGS sequence"/>
</dbReference>
<accession>A0ABW1VGW4</accession>
<dbReference type="RefSeq" id="WP_386731813.1">
    <property type="nucleotide sequence ID" value="NZ_JBHSTP010000003.1"/>
</dbReference>
<evidence type="ECO:0000313" key="2">
    <source>
        <dbReference type="Proteomes" id="UP001596306"/>
    </source>
</evidence>
<keyword evidence="2" id="KW-1185">Reference proteome</keyword>
<reference evidence="2" key="1">
    <citation type="journal article" date="2019" name="Int. J. Syst. Evol. Microbiol.">
        <title>The Global Catalogue of Microorganisms (GCM) 10K type strain sequencing project: providing services to taxonomists for standard genome sequencing and annotation.</title>
        <authorList>
            <consortium name="The Broad Institute Genomics Platform"/>
            <consortium name="The Broad Institute Genome Sequencing Center for Infectious Disease"/>
            <person name="Wu L."/>
            <person name="Ma J."/>
        </authorList>
    </citation>
    <scope>NUCLEOTIDE SEQUENCE [LARGE SCALE GENOMIC DNA]</scope>
    <source>
        <strain evidence="2">CCUG 43304</strain>
    </source>
</reference>
<evidence type="ECO:0000313" key="1">
    <source>
        <dbReference type="EMBL" id="MFC6356802.1"/>
    </source>
</evidence>
<dbReference type="EMBL" id="JBHSTP010000003">
    <property type="protein sequence ID" value="MFC6356802.1"/>
    <property type="molecule type" value="Genomic_DNA"/>
</dbReference>
<organism evidence="1 2">
    <name type="scientific">Luethyella okanaganae</name>
    <dbReference type="NCBI Taxonomy" id="69372"/>
    <lineage>
        <taxon>Bacteria</taxon>
        <taxon>Bacillati</taxon>
        <taxon>Actinomycetota</taxon>
        <taxon>Actinomycetes</taxon>
        <taxon>Micrococcales</taxon>
        <taxon>Microbacteriaceae</taxon>
        <taxon>Luethyella</taxon>
    </lineage>
</organism>
<dbReference type="InterPro" id="IPR046155">
    <property type="entry name" value="DUF6157"/>
</dbReference>
<comment type="caution">
    <text evidence="1">The sequence shown here is derived from an EMBL/GenBank/DDBJ whole genome shotgun (WGS) entry which is preliminary data.</text>
</comment>